<dbReference type="Gene3D" id="2.180.10.10">
    <property type="entry name" value="RHS repeat-associated core"/>
    <property type="match status" value="1"/>
</dbReference>
<dbReference type="RefSeq" id="WP_216823400.1">
    <property type="nucleotide sequence ID" value="NZ_LVYD01000018.1"/>
</dbReference>
<name>A0A1V9G4M3_9BACT</name>
<dbReference type="EMBL" id="LVYD01000018">
    <property type="protein sequence ID" value="OQP65573.1"/>
    <property type="molecule type" value="Genomic_DNA"/>
</dbReference>
<comment type="caution">
    <text evidence="1">The sequence shown here is derived from an EMBL/GenBank/DDBJ whole genome shotgun (WGS) entry which is preliminary data.</text>
</comment>
<evidence type="ECO:0000313" key="2">
    <source>
        <dbReference type="Proteomes" id="UP000192796"/>
    </source>
</evidence>
<sequence>KIKRIEKTDGVNIDYTYDAAGHRISKTLSGSGVTGGPITTWYVKDAAGNAMTTYTVKGSSITADEQYVYGTTRLGVKNNNLTLNSSLSIASSTVPGIGTVYDDEMMRGKTQYELSNHLGNVLATISDKKIPHITGGVVDYYEAEVLSSQDYYPFGMIQPGRSSNAGGYRYGFNGKEND</sequence>
<feature type="non-terminal residue" evidence="1">
    <location>
        <position position="178"/>
    </location>
</feature>
<reference evidence="1 2" key="1">
    <citation type="submission" date="2016-03" db="EMBL/GenBank/DDBJ databases">
        <title>Niastella vici sp. nov., isolated from farmland soil.</title>
        <authorList>
            <person name="Chen L."/>
            <person name="Wang D."/>
            <person name="Yang S."/>
            <person name="Wang G."/>
        </authorList>
    </citation>
    <scope>NUCLEOTIDE SEQUENCE [LARGE SCALE GENOMIC DNA]</scope>
    <source>
        <strain evidence="1 2">DJ57</strain>
    </source>
</reference>
<gene>
    <name evidence="1" type="ORF">A3860_40030</name>
</gene>
<proteinExistence type="predicted"/>
<dbReference type="STRING" id="1703345.A3860_40030"/>
<keyword evidence="2" id="KW-1185">Reference proteome</keyword>
<feature type="non-terminal residue" evidence="1">
    <location>
        <position position="1"/>
    </location>
</feature>
<dbReference type="Proteomes" id="UP000192796">
    <property type="component" value="Unassembled WGS sequence"/>
</dbReference>
<dbReference type="InterPro" id="IPR006530">
    <property type="entry name" value="YD"/>
</dbReference>
<protein>
    <submittedName>
        <fullName evidence="1">Uncharacterized protein</fullName>
    </submittedName>
</protein>
<accession>A0A1V9G4M3</accession>
<dbReference type="NCBIfam" id="TIGR01643">
    <property type="entry name" value="YD_repeat_2x"/>
    <property type="match status" value="1"/>
</dbReference>
<dbReference type="AlphaFoldDB" id="A0A1V9G4M3"/>
<evidence type="ECO:0000313" key="1">
    <source>
        <dbReference type="EMBL" id="OQP65573.1"/>
    </source>
</evidence>
<organism evidence="1 2">
    <name type="scientific">Niastella vici</name>
    <dbReference type="NCBI Taxonomy" id="1703345"/>
    <lineage>
        <taxon>Bacteria</taxon>
        <taxon>Pseudomonadati</taxon>
        <taxon>Bacteroidota</taxon>
        <taxon>Chitinophagia</taxon>
        <taxon>Chitinophagales</taxon>
        <taxon>Chitinophagaceae</taxon>
        <taxon>Niastella</taxon>
    </lineage>
</organism>